<keyword evidence="10" id="KW-1185">Reference proteome</keyword>
<dbReference type="InterPro" id="IPR051156">
    <property type="entry name" value="Mito/Outer_Membr_Metalloprot"/>
</dbReference>
<evidence type="ECO:0000256" key="5">
    <source>
        <dbReference type="ARBA" id="ARBA00023049"/>
    </source>
</evidence>
<evidence type="ECO:0000256" key="6">
    <source>
        <dbReference type="RuleBase" id="RU003983"/>
    </source>
</evidence>
<feature type="domain" description="Peptidase M48" evidence="8">
    <location>
        <begin position="89"/>
        <end position="257"/>
    </location>
</feature>
<dbReference type="Proteomes" id="UP001211249">
    <property type="component" value="Unassembled WGS sequence"/>
</dbReference>
<dbReference type="GO" id="GO:0008237">
    <property type="term" value="F:metallopeptidase activity"/>
    <property type="evidence" value="ECO:0007669"/>
    <property type="project" value="UniProtKB-KW"/>
</dbReference>
<evidence type="ECO:0000313" key="9">
    <source>
        <dbReference type="EMBL" id="MDB9537603.1"/>
    </source>
</evidence>
<evidence type="ECO:0000256" key="1">
    <source>
        <dbReference type="ARBA" id="ARBA00022670"/>
    </source>
</evidence>
<dbReference type="PANTHER" id="PTHR22726">
    <property type="entry name" value="METALLOENDOPEPTIDASE OMA1"/>
    <property type="match status" value="1"/>
</dbReference>
<reference evidence="9 10" key="1">
    <citation type="submission" date="2023-01" db="EMBL/GenBank/DDBJ databases">
        <title>Genomes from the Australian National Cyanobacteria Reference Collection.</title>
        <authorList>
            <person name="Willis A."/>
            <person name="Lee E.M.F."/>
        </authorList>
    </citation>
    <scope>NUCLEOTIDE SEQUENCE [LARGE SCALE GENOMIC DNA]</scope>
    <source>
        <strain evidence="9 10">CS-1226</strain>
    </source>
</reference>
<keyword evidence="7" id="KW-1133">Transmembrane helix</keyword>
<keyword evidence="1 6" id="KW-0645">Protease</keyword>
<dbReference type="CDD" id="cd07333">
    <property type="entry name" value="M48C_bepA_like"/>
    <property type="match status" value="1"/>
</dbReference>
<feature type="transmembrane region" description="Helical" evidence="7">
    <location>
        <begin position="18"/>
        <end position="37"/>
    </location>
</feature>
<dbReference type="PANTHER" id="PTHR22726:SF1">
    <property type="entry name" value="METALLOENDOPEPTIDASE OMA1, MITOCHONDRIAL"/>
    <property type="match status" value="1"/>
</dbReference>
<accession>A0ABT5AJV3</accession>
<name>A0ABT5AJV3_9CYAN</name>
<proteinExistence type="inferred from homology"/>
<dbReference type="EMBL" id="JAQMUC010000095">
    <property type="protein sequence ID" value="MDB9537603.1"/>
    <property type="molecule type" value="Genomic_DNA"/>
</dbReference>
<evidence type="ECO:0000256" key="3">
    <source>
        <dbReference type="ARBA" id="ARBA00022801"/>
    </source>
</evidence>
<keyword evidence="4 6" id="KW-0862">Zinc</keyword>
<evidence type="ECO:0000313" key="10">
    <source>
        <dbReference type="Proteomes" id="UP001211249"/>
    </source>
</evidence>
<comment type="caution">
    <text evidence="9">The sequence shown here is derived from an EMBL/GenBank/DDBJ whole genome shotgun (WGS) entry which is preliminary data.</text>
</comment>
<protein>
    <submittedName>
        <fullName evidence="9">M48 family metalloprotease</fullName>
        <ecNumber evidence="9">3.4.24.-</ecNumber>
    </submittedName>
</protein>
<dbReference type="RefSeq" id="WP_271797260.1">
    <property type="nucleotide sequence ID" value="NZ_JAQMUC010000095.1"/>
</dbReference>
<keyword evidence="5 6" id="KW-0482">Metalloprotease</keyword>
<keyword evidence="3 6" id="KW-0378">Hydrolase</keyword>
<keyword evidence="7" id="KW-0472">Membrane</keyword>
<evidence type="ECO:0000256" key="4">
    <source>
        <dbReference type="ARBA" id="ARBA00022833"/>
    </source>
</evidence>
<dbReference type="InterPro" id="IPR001915">
    <property type="entry name" value="Peptidase_M48"/>
</dbReference>
<evidence type="ECO:0000256" key="7">
    <source>
        <dbReference type="SAM" id="Phobius"/>
    </source>
</evidence>
<keyword evidence="7" id="KW-0812">Transmembrane</keyword>
<dbReference type="EC" id="3.4.24.-" evidence="9"/>
<comment type="similarity">
    <text evidence="6">Belongs to the peptidase M48 family.</text>
</comment>
<dbReference type="Gene3D" id="3.30.2010.10">
    <property type="entry name" value="Metalloproteases ('zincins'), catalytic domain"/>
    <property type="match status" value="1"/>
</dbReference>
<organism evidence="9 10">
    <name type="scientific">Dolichospermum planctonicum CS-1226</name>
    <dbReference type="NCBI Taxonomy" id="3021751"/>
    <lineage>
        <taxon>Bacteria</taxon>
        <taxon>Bacillati</taxon>
        <taxon>Cyanobacteriota</taxon>
        <taxon>Cyanophyceae</taxon>
        <taxon>Nostocales</taxon>
        <taxon>Aphanizomenonaceae</taxon>
        <taxon>Dolichospermum</taxon>
        <taxon>Dolichospermum planctonicum</taxon>
    </lineage>
</organism>
<gene>
    <name evidence="9" type="ORF">PN451_17505</name>
</gene>
<dbReference type="Pfam" id="PF01435">
    <property type="entry name" value="Peptidase_M48"/>
    <property type="match status" value="1"/>
</dbReference>
<sequence>MINWQGFRINYRLWQRRCLYPLVSVIVALSVCLITPLPSKAIDLLPLLFQGVQIFNLSNISDRQEVNLGQQMNQQLQQEVNISDNSELNDYINEVGRRLAANSDRPNIPYTFQVVEDSAVNAFATTGGFIYVNTGLLKAADNEAELASVLAHEMGHIEGKHLIKQIRQQAITSGVATLAGLDKNKAVGIGVQLALNLPRSRKDEFDADRRGLANITRTGYAQSAMVSFMKKLQGSSSVPAFLSTHPGASDRVISLQRQINNQPSNQNNGLDNLAYKSRIRAFLQ</sequence>
<evidence type="ECO:0000256" key="2">
    <source>
        <dbReference type="ARBA" id="ARBA00022723"/>
    </source>
</evidence>
<comment type="cofactor">
    <cofactor evidence="6">
        <name>Zn(2+)</name>
        <dbReference type="ChEBI" id="CHEBI:29105"/>
    </cofactor>
    <text evidence="6">Binds 1 zinc ion per subunit.</text>
</comment>
<evidence type="ECO:0000259" key="8">
    <source>
        <dbReference type="Pfam" id="PF01435"/>
    </source>
</evidence>
<keyword evidence="2" id="KW-0479">Metal-binding</keyword>